<keyword evidence="1" id="KW-0812">Transmembrane</keyword>
<dbReference type="SUPFAM" id="SSF53187">
    <property type="entry name" value="Zn-dependent exopeptidases"/>
    <property type="match status" value="1"/>
</dbReference>
<dbReference type="EMBL" id="NPEZ01000001">
    <property type="protein sequence ID" value="OZT78232.1"/>
    <property type="molecule type" value="Genomic_DNA"/>
</dbReference>
<evidence type="ECO:0000313" key="4">
    <source>
        <dbReference type="Proteomes" id="UP000216682"/>
    </source>
</evidence>
<reference evidence="3 4" key="1">
    <citation type="submission" date="2017-07" db="EMBL/GenBank/DDBJ databases">
        <title>Shotgun whole genome sequences of three halophilic bacterial isolates.</title>
        <authorList>
            <person name="Pozzo T."/>
            <person name="Higdon S.M."/>
            <person name="Quillaguaman J."/>
        </authorList>
    </citation>
    <scope>NUCLEOTIDE SEQUENCE [LARGE SCALE GENOMIC DNA]</scope>
    <source>
        <strain evidence="3 4">BU-1</strain>
    </source>
</reference>
<protein>
    <submittedName>
        <fullName evidence="3">N-acetylmuramoyl-L-alanine amidase</fullName>
    </submittedName>
</protein>
<dbReference type="PANTHER" id="PTHR30404">
    <property type="entry name" value="N-ACETYLMURAMOYL-L-ALANINE AMIDASE"/>
    <property type="match status" value="1"/>
</dbReference>
<dbReference type="AlphaFoldDB" id="A0A265E9H3"/>
<organism evidence="3 4">
    <name type="scientific">Salinicoccus roseus</name>
    <dbReference type="NCBI Taxonomy" id="45670"/>
    <lineage>
        <taxon>Bacteria</taxon>
        <taxon>Bacillati</taxon>
        <taxon>Bacillota</taxon>
        <taxon>Bacilli</taxon>
        <taxon>Bacillales</taxon>
        <taxon>Staphylococcaceae</taxon>
        <taxon>Salinicoccus</taxon>
    </lineage>
</organism>
<dbReference type="CDD" id="cd02696">
    <property type="entry name" value="MurNAc-LAA"/>
    <property type="match status" value="1"/>
</dbReference>
<dbReference type="GO" id="GO:0008745">
    <property type="term" value="F:N-acetylmuramoyl-L-alanine amidase activity"/>
    <property type="evidence" value="ECO:0007669"/>
    <property type="project" value="InterPro"/>
</dbReference>
<dbReference type="GO" id="GO:0030288">
    <property type="term" value="C:outer membrane-bounded periplasmic space"/>
    <property type="evidence" value="ECO:0007669"/>
    <property type="project" value="TreeGrafter"/>
</dbReference>
<evidence type="ECO:0000259" key="2">
    <source>
        <dbReference type="SMART" id="SM00646"/>
    </source>
</evidence>
<name>A0A265E9H3_9STAP</name>
<dbReference type="SMART" id="SM00646">
    <property type="entry name" value="Ami_3"/>
    <property type="match status" value="1"/>
</dbReference>
<dbReference type="InterPro" id="IPR050695">
    <property type="entry name" value="N-acetylmuramoyl_amidase_3"/>
</dbReference>
<dbReference type="Gene3D" id="3.40.630.40">
    <property type="entry name" value="Zn-dependent exopeptidases"/>
    <property type="match status" value="1"/>
</dbReference>
<dbReference type="Pfam" id="PF01520">
    <property type="entry name" value="Amidase_3"/>
    <property type="match status" value="1"/>
</dbReference>
<dbReference type="RefSeq" id="WP_094905702.1">
    <property type="nucleotide sequence ID" value="NZ_NPEZ01000001.1"/>
</dbReference>
<feature type="domain" description="MurNAc-LAA" evidence="2">
    <location>
        <begin position="128"/>
        <end position="236"/>
    </location>
</feature>
<evidence type="ECO:0000256" key="1">
    <source>
        <dbReference type="SAM" id="Phobius"/>
    </source>
</evidence>
<dbReference type="PANTHER" id="PTHR30404:SF7">
    <property type="entry name" value="CELL WALL AMIDASE LYTH-RELATED"/>
    <property type="match status" value="1"/>
</dbReference>
<dbReference type="InterPro" id="IPR002508">
    <property type="entry name" value="MurNAc-LAA_cat"/>
</dbReference>
<keyword evidence="1" id="KW-0472">Membrane</keyword>
<keyword evidence="1" id="KW-1133">Transmembrane helix</keyword>
<evidence type="ECO:0000313" key="3">
    <source>
        <dbReference type="EMBL" id="OZT78232.1"/>
    </source>
</evidence>
<feature type="transmembrane region" description="Helical" evidence="1">
    <location>
        <begin position="26"/>
        <end position="47"/>
    </location>
</feature>
<gene>
    <name evidence="3" type="ORF">CFN03_02835</name>
</gene>
<sequence>MKRPAGIFNSIFQEFKHFLKYKKHMYAAPLFFLSAAGVIILVAVLVYSRFFSLSGEAVQIDIDQQSYDFSGKVIVIDPGHGGKDPGATSISGVTEDEIVFSMAQSLKSQLEAGGAEVILTRGRDEFASLDQRKVEGDLFISLHSDAMDDPDVSGFTTYYTYPEQKAFAESINKALDRRSYFHNRGVHSMNYQVTWQLDYPAVLVELGYLSNAVDDMVLNESRYQDMMVKGIVEGINDYLN</sequence>
<accession>A0A265E9H3</accession>
<proteinExistence type="predicted"/>
<dbReference type="Proteomes" id="UP000216682">
    <property type="component" value="Unassembled WGS sequence"/>
</dbReference>
<dbReference type="GO" id="GO:0009253">
    <property type="term" value="P:peptidoglycan catabolic process"/>
    <property type="evidence" value="ECO:0007669"/>
    <property type="project" value="InterPro"/>
</dbReference>
<comment type="caution">
    <text evidence="3">The sequence shown here is derived from an EMBL/GenBank/DDBJ whole genome shotgun (WGS) entry which is preliminary data.</text>
</comment>